<evidence type="ECO:0000313" key="9">
    <source>
        <dbReference type="Proteomes" id="UP000604765"/>
    </source>
</evidence>
<dbReference type="RefSeq" id="WP_203629561.1">
    <property type="nucleotide sequence ID" value="NZ_BNJR01000010.1"/>
</dbReference>
<keyword evidence="2" id="KW-0813">Transport</keyword>
<feature type="transmembrane region" description="Helical" evidence="7">
    <location>
        <begin position="168"/>
        <end position="187"/>
    </location>
</feature>
<dbReference type="PANTHER" id="PTHR43549">
    <property type="entry name" value="MULTIDRUG RESISTANCE PROTEIN YPNP-RELATED"/>
    <property type="match status" value="1"/>
</dbReference>
<comment type="caution">
    <text evidence="8">The sequence shown here is derived from an EMBL/GenBank/DDBJ whole genome shotgun (WGS) entry which is preliminary data.</text>
</comment>
<dbReference type="EMBL" id="BNJR01000010">
    <property type="protein sequence ID" value="GHP13519.1"/>
    <property type="molecule type" value="Genomic_DNA"/>
</dbReference>
<protein>
    <submittedName>
        <fullName evidence="8">MATE family efflux transporter</fullName>
    </submittedName>
</protein>
<dbReference type="NCBIfam" id="TIGR00797">
    <property type="entry name" value="matE"/>
    <property type="match status" value="1"/>
</dbReference>
<keyword evidence="9" id="KW-1185">Reference proteome</keyword>
<proteinExistence type="predicted"/>
<dbReference type="PANTHER" id="PTHR43549:SF3">
    <property type="entry name" value="MULTIDRUG RESISTANCE PROTEIN YPNP-RELATED"/>
    <property type="match status" value="1"/>
</dbReference>
<evidence type="ECO:0000256" key="3">
    <source>
        <dbReference type="ARBA" id="ARBA00022475"/>
    </source>
</evidence>
<evidence type="ECO:0000313" key="8">
    <source>
        <dbReference type="EMBL" id="GHP13519.1"/>
    </source>
</evidence>
<dbReference type="InterPro" id="IPR048279">
    <property type="entry name" value="MdtK-like"/>
</dbReference>
<feature type="transmembrane region" description="Helical" evidence="7">
    <location>
        <begin position="55"/>
        <end position="75"/>
    </location>
</feature>
<dbReference type="Pfam" id="PF01554">
    <property type="entry name" value="MatE"/>
    <property type="match status" value="2"/>
</dbReference>
<feature type="transmembrane region" description="Helical" evidence="7">
    <location>
        <begin position="421"/>
        <end position="439"/>
    </location>
</feature>
<evidence type="ECO:0000256" key="1">
    <source>
        <dbReference type="ARBA" id="ARBA00004651"/>
    </source>
</evidence>
<sequence>MNKQDLTIGNPLTKLILFSLPLVGGSLFQQLYNFIDTLIVGRLIGVDAVAAVGAYYPLSFLIIGFIQGSSIGFSIPLSQSVGAHDDLATKQFFTNGVWLSVIYAIVLTPLMIGMTLPLLRVLNTPANIMSMALTFTTISFIGIPANLLYNYSAAALRAFGDAIHPLHFLIASLMLNIVLDLIFILQFQMGIAGAAWATVISEFIGGLLNIGLFFIGRSKLSLQKINWRFSLPHIRKMSLIGIPMGFEYCISAIGAIIMQDAINRLGSSTVAAQSAADKIRQLFTLPMESVGAAMATYQAQNFGAKNRQRIKQGITNGVLIQVIYSLVSFIIVNLAKTPLVTMVIGTGSPATTKSAVEYLTIISFFFPIHGLLMIFRNTLQGWGHSGYAIISGFGELLGRSIGSFIAIGSAGFIAICYSNPLAWGISLIYCVFTVWQLFWHDGLIGNQNNH</sequence>
<name>A0ABQ3W045_9LACO</name>
<feature type="transmembrane region" description="Helical" evidence="7">
    <location>
        <begin position="193"/>
        <end position="216"/>
    </location>
</feature>
<evidence type="ECO:0000256" key="2">
    <source>
        <dbReference type="ARBA" id="ARBA00022448"/>
    </source>
</evidence>
<feature type="transmembrane region" description="Helical" evidence="7">
    <location>
        <begin position="396"/>
        <end position="415"/>
    </location>
</feature>
<dbReference type="CDD" id="cd13138">
    <property type="entry name" value="MATE_yoeA_like"/>
    <property type="match status" value="1"/>
</dbReference>
<evidence type="ECO:0000256" key="6">
    <source>
        <dbReference type="ARBA" id="ARBA00023136"/>
    </source>
</evidence>
<gene>
    <name evidence="8" type="ORF">YK48G_09440</name>
</gene>
<keyword evidence="5 7" id="KW-1133">Transmembrane helix</keyword>
<reference evidence="8 9" key="1">
    <citation type="journal article" date="2021" name="Int. J. Syst. Evol. Microbiol.">
        <title>Lentilactobacillus fungorum sp. nov., isolated from spent mushroom substrates.</title>
        <authorList>
            <person name="Tohno M."/>
            <person name="Tanizawa Y."/>
            <person name="Kojima Y."/>
            <person name="Sakamoto M."/>
            <person name="Ohkuma M."/>
            <person name="Kobayashi H."/>
        </authorList>
    </citation>
    <scope>NUCLEOTIDE SEQUENCE [LARGE SCALE GENOMIC DNA]</scope>
    <source>
        <strain evidence="8 9">YK48G</strain>
    </source>
</reference>
<feature type="transmembrane region" description="Helical" evidence="7">
    <location>
        <begin position="96"/>
        <end position="116"/>
    </location>
</feature>
<dbReference type="InterPro" id="IPR002528">
    <property type="entry name" value="MATE_fam"/>
</dbReference>
<dbReference type="PIRSF" id="PIRSF006603">
    <property type="entry name" value="DinF"/>
    <property type="match status" value="1"/>
</dbReference>
<evidence type="ECO:0000256" key="5">
    <source>
        <dbReference type="ARBA" id="ARBA00022989"/>
    </source>
</evidence>
<organism evidence="8 9">
    <name type="scientific">Lentilactobacillus fungorum</name>
    <dbReference type="NCBI Taxonomy" id="2201250"/>
    <lineage>
        <taxon>Bacteria</taxon>
        <taxon>Bacillati</taxon>
        <taxon>Bacillota</taxon>
        <taxon>Bacilli</taxon>
        <taxon>Lactobacillales</taxon>
        <taxon>Lactobacillaceae</taxon>
        <taxon>Lentilactobacillus</taxon>
    </lineage>
</organism>
<dbReference type="Proteomes" id="UP000604765">
    <property type="component" value="Unassembled WGS sequence"/>
</dbReference>
<feature type="transmembrane region" description="Helical" evidence="7">
    <location>
        <begin position="12"/>
        <end position="35"/>
    </location>
</feature>
<keyword evidence="6 7" id="KW-0472">Membrane</keyword>
<accession>A0ABQ3W045</accession>
<feature type="transmembrane region" description="Helical" evidence="7">
    <location>
        <begin position="318"/>
        <end position="335"/>
    </location>
</feature>
<evidence type="ECO:0000256" key="7">
    <source>
        <dbReference type="SAM" id="Phobius"/>
    </source>
</evidence>
<feature type="transmembrane region" description="Helical" evidence="7">
    <location>
        <begin position="355"/>
        <end position="375"/>
    </location>
</feature>
<evidence type="ECO:0000256" key="4">
    <source>
        <dbReference type="ARBA" id="ARBA00022692"/>
    </source>
</evidence>
<keyword evidence="3" id="KW-1003">Cell membrane</keyword>
<feature type="transmembrane region" description="Helical" evidence="7">
    <location>
        <begin position="128"/>
        <end position="148"/>
    </location>
</feature>
<feature type="transmembrane region" description="Helical" evidence="7">
    <location>
        <begin position="237"/>
        <end position="259"/>
    </location>
</feature>
<comment type="subcellular location">
    <subcellularLocation>
        <location evidence="1">Cell membrane</location>
        <topology evidence="1">Multi-pass membrane protein</topology>
    </subcellularLocation>
</comment>
<dbReference type="InterPro" id="IPR052031">
    <property type="entry name" value="Membrane_Transporter-Flippase"/>
</dbReference>
<keyword evidence="4 7" id="KW-0812">Transmembrane</keyword>